<feature type="compositionally biased region" description="Low complexity" evidence="1">
    <location>
        <begin position="44"/>
        <end position="53"/>
    </location>
</feature>
<evidence type="ECO:0008006" key="5">
    <source>
        <dbReference type="Google" id="ProtNLM"/>
    </source>
</evidence>
<keyword evidence="2" id="KW-1133">Transmembrane helix</keyword>
<feature type="region of interest" description="Disordered" evidence="1">
    <location>
        <begin position="37"/>
        <end position="61"/>
    </location>
</feature>
<organism evidence="3 4">
    <name type="scientific">Longispora fulva</name>
    <dbReference type="NCBI Taxonomy" id="619741"/>
    <lineage>
        <taxon>Bacteria</taxon>
        <taxon>Bacillati</taxon>
        <taxon>Actinomycetota</taxon>
        <taxon>Actinomycetes</taxon>
        <taxon>Micromonosporales</taxon>
        <taxon>Micromonosporaceae</taxon>
        <taxon>Longispora</taxon>
    </lineage>
</organism>
<dbReference type="RefSeq" id="WP_197005722.1">
    <property type="nucleotide sequence ID" value="NZ_BONS01000011.1"/>
</dbReference>
<protein>
    <recommendedName>
        <fullName evidence="5">Secreted protein</fullName>
    </recommendedName>
</protein>
<evidence type="ECO:0000313" key="3">
    <source>
        <dbReference type="EMBL" id="MBG6139026.1"/>
    </source>
</evidence>
<evidence type="ECO:0000256" key="2">
    <source>
        <dbReference type="SAM" id="Phobius"/>
    </source>
</evidence>
<feature type="transmembrane region" description="Helical" evidence="2">
    <location>
        <begin position="6"/>
        <end position="26"/>
    </location>
</feature>
<keyword evidence="2" id="KW-0812">Transmembrane</keyword>
<keyword evidence="4" id="KW-1185">Reference proteome</keyword>
<reference evidence="3" key="1">
    <citation type="submission" date="2020-11" db="EMBL/GenBank/DDBJ databases">
        <title>Sequencing the genomes of 1000 actinobacteria strains.</title>
        <authorList>
            <person name="Klenk H.-P."/>
        </authorList>
    </citation>
    <scope>NUCLEOTIDE SEQUENCE</scope>
    <source>
        <strain evidence="3">DSM 45356</strain>
    </source>
</reference>
<sequence>MTSSPPVRLGVFIGGLSVALLSGFLIGKVAGPKNVPASASPHVHGTSTAAAGDGHTHGGTTGDATGLAISSLGYTLVPGRAELVAGEGGPFTFTIVGPGGKVVTEFAQVHEQKLHMIVVRRDLSGYQHVHPTMRADGTWELPLTLREPGSYRMFADFTTNAIALVLGADLTVAGSYTPTPLPAAAREAKVGGLDVTYEGTPRIGASQPLMFRVFTAGAPVSNLERYLGAYGHLIIVREGDVGYVHAHPEPELSGGAIKFWFTAPGPGRYRAFLDFQVGGTVRTAEFTVVV</sequence>
<proteinExistence type="predicted"/>
<dbReference type="AlphaFoldDB" id="A0A8J7KMD5"/>
<name>A0A8J7KMD5_9ACTN</name>
<gene>
    <name evidence="3" type="ORF">IW245_005220</name>
</gene>
<keyword evidence="2" id="KW-0472">Membrane</keyword>
<accession>A0A8J7KMD5</accession>
<dbReference type="EMBL" id="JADOUF010000001">
    <property type="protein sequence ID" value="MBG6139026.1"/>
    <property type="molecule type" value="Genomic_DNA"/>
</dbReference>
<dbReference type="Proteomes" id="UP000622552">
    <property type="component" value="Unassembled WGS sequence"/>
</dbReference>
<evidence type="ECO:0000313" key="4">
    <source>
        <dbReference type="Proteomes" id="UP000622552"/>
    </source>
</evidence>
<comment type="caution">
    <text evidence="3">The sequence shown here is derived from an EMBL/GenBank/DDBJ whole genome shotgun (WGS) entry which is preliminary data.</text>
</comment>
<evidence type="ECO:0000256" key="1">
    <source>
        <dbReference type="SAM" id="MobiDB-lite"/>
    </source>
</evidence>